<protein>
    <submittedName>
        <fullName evidence="1">Uncharacterized protein</fullName>
    </submittedName>
</protein>
<organism evidence="1 2">
    <name type="scientific">Larkinella humicola</name>
    <dbReference type="NCBI Taxonomy" id="2607654"/>
    <lineage>
        <taxon>Bacteria</taxon>
        <taxon>Pseudomonadati</taxon>
        <taxon>Bacteroidota</taxon>
        <taxon>Cytophagia</taxon>
        <taxon>Cytophagales</taxon>
        <taxon>Spirosomataceae</taxon>
        <taxon>Larkinella</taxon>
    </lineage>
</organism>
<proteinExistence type="predicted"/>
<dbReference type="Proteomes" id="UP000326344">
    <property type="component" value="Unassembled WGS sequence"/>
</dbReference>
<sequence>MYKNFENNIKSLISTAYPDVGTKEFYRWESINSFFDGKNIKLKEMDGYLECDQLRIINNVFKHAANGYPAEFDRINEFKNRGDFHQATFDFYERVKPRIIVFIRNLVEEIINDLYVFSEARLSSIVDSYLERMDEGTAEKLSQNLSYKIRHRRTQSPNN</sequence>
<accession>A0A5N1J3K3</accession>
<dbReference type="AlphaFoldDB" id="A0A5N1J3K3"/>
<comment type="caution">
    <text evidence="1">The sequence shown here is derived from an EMBL/GenBank/DDBJ whole genome shotgun (WGS) entry which is preliminary data.</text>
</comment>
<keyword evidence="2" id="KW-1185">Reference proteome</keyword>
<reference evidence="1 2" key="1">
    <citation type="submission" date="2019-09" db="EMBL/GenBank/DDBJ databases">
        <title>Genome Sequence of Larkinella sp MA1.</title>
        <authorList>
            <person name="Srinivasan S."/>
        </authorList>
    </citation>
    <scope>NUCLEOTIDE SEQUENCE [LARGE SCALE GENOMIC DNA]</scope>
    <source>
        <strain evidence="1 2">MA1</strain>
    </source>
</reference>
<dbReference type="RefSeq" id="WP_150881557.1">
    <property type="nucleotide sequence ID" value="NZ_VTWS01000013.1"/>
</dbReference>
<name>A0A5N1J3K3_9BACT</name>
<evidence type="ECO:0000313" key="1">
    <source>
        <dbReference type="EMBL" id="KAA9341149.1"/>
    </source>
</evidence>
<evidence type="ECO:0000313" key="2">
    <source>
        <dbReference type="Proteomes" id="UP000326344"/>
    </source>
</evidence>
<gene>
    <name evidence="1" type="ORF">F0P93_30405</name>
</gene>
<dbReference type="EMBL" id="VTWS01000013">
    <property type="protein sequence ID" value="KAA9341149.1"/>
    <property type="molecule type" value="Genomic_DNA"/>
</dbReference>